<dbReference type="PANTHER" id="PTHR32494">
    <property type="entry name" value="ALLANTOATE DEIMINASE-RELATED"/>
    <property type="match status" value="1"/>
</dbReference>
<dbReference type="Pfam" id="PF01546">
    <property type="entry name" value="Peptidase_M20"/>
    <property type="match status" value="1"/>
</dbReference>
<evidence type="ECO:0000256" key="5">
    <source>
        <dbReference type="ARBA" id="ARBA00022801"/>
    </source>
</evidence>
<dbReference type="InterPro" id="IPR011650">
    <property type="entry name" value="Peptidase_M20_dimer"/>
</dbReference>
<dbReference type="PANTHER" id="PTHR32494:SF19">
    <property type="entry name" value="ALLANTOATE DEIMINASE-RELATED"/>
    <property type="match status" value="1"/>
</dbReference>
<comment type="cofactor">
    <cofactor evidence="1">
        <name>Mn(2+)</name>
        <dbReference type="ChEBI" id="CHEBI:29035"/>
    </cofactor>
</comment>
<evidence type="ECO:0000256" key="2">
    <source>
        <dbReference type="ARBA" id="ARBA00006153"/>
    </source>
</evidence>
<dbReference type="Gene3D" id="3.30.70.360">
    <property type="match status" value="1"/>
</dbReference>
<comment type="similarity">
    <text evidence="2">Belongs to the peptidase M20 family.</text>
</comment>
<dbReference type="InterPro" id="IPR036264">
    <property type="entry name" value="Bact_exopeptidase_dim_dom"/>
</dbReference>
<organism evidence="9 10">
    <name type="scientific">Pseudonocardia aurantiaca</name>
    <dbReference type="NCBI Taxonomy" id="75290"/>
    <lineage>
        <taxon>Bacteria</taxon>
        <taxon>Bacillati</taxon>
        <taxon>Actinomycetota</taxon>
        <taxon>Actinomycetes</taxon>
        <taxon>Pseudonocardiales</taxon>
        <taxon>Pseudonocardiaceae</taxon>
        <taxon>Pseudonocardia</taxon>
    </lineage>
</organism>
<dbReference type="EMBL" id="JBHUCP010000014">
    <property type="protein sequence ID" value="MFD1531695.1"/>
    <property type="molecule type" value="Genomic_DNA"/>
</dbReference>
<accession>A0ABW4FMZ4</accession>
<dbReference type="InterPro" id="IPR002933">
    <property type="entry name" value="Peptidase_M20"/>
</dbReference>
<comment type="subunit">
    <text evidence="3">Homodimer.</text>
</comment>
<evidence type="ECO:0000256" key="4">
    <source>
        <dbReference type="ARBA" id="ARBA00022723"/>
    </source>
</evidence>
<dbReference type="NCBIfam" id="NF006771">
    <property type="entry name" value="PRK09290.1-5"/>
    <property type="match status" value="1"/>
</dbReference>
<sequence length="456" mass="45913">MTSSACDPDSLPFPNVRVDAGRLLARIGELARIGADHAGGVTRLAFSPEDVQARDLVAGWMASSGLAVHVDPVGNLLGRLSGTGRHRAALVIGSHLDTVLEGGALDGAYGVLAALEVADALQRAGTRLGHDLVVTAFSGEEGGRGTPGMVGSSAVAGLLTPADLASTDDEGVPLATRIADAGGDPGRIADAAWDPADVAGYVELHIEQGPVLESTGCPVGVVTAITGQAKVDVTITGTANHAGTTPMDRRRDAAVAAAHLVLAVESLAAAGHVHAATTGVLAAKPGVRNVVPGEAVLGIDIRDLDRDRISAAIARLGEAAASVAQRTGTTIPLRPGPAVPSVPTAPWLAGCVAEAADALGAPHQELPSGAGHDAQIMARLGPVAMIFVPSLGGVSHSPAEASTPDDLVLGADVLLRTVVMADDVLYRRRGPSVSSHSGATTPRQVDAVHAPRRSST</sequence>
<dbReference type="SUPFAM" id="SSF53187">
    <property type="entry name" value="Zn-dependent exopeptidases"/>
    <property type="match status" value="1"/>
</dbReference>
<evidence type="ECO:0000259" key="8">
    <source>
        <dbReference type="Pfam" id="PF07687"/>
    </source>
</evidence>
<dbReference type="SUPFAM" id="SSF55031">
    <property type="entry name" value="Bacterial exopeptidase dimerisation domain"/>
    <property type="match status" value="1"/>
</dbReference>
<dbReference type="GO" id="GO:0016787">
    <property type="term" value="F:hydrolase activity"/>
    <property type="evidence" value="ECO:0007669"/>
    <property type="project" value="UniProtKB-KW"/>
</dbReference>
<evidence type="ECO:0000256" key="3">
    <source>
        <dbReference type="ARBA" id="ARBA00011738"/>
    </source>
</evidence>
<dbReference type="Pfam" id="PF07687">
    <property type="entry name" value="M20_dimer"/>
    <property type="match status" value="1"/>
</dbReference>
<feature type="compositionally biased region" description="Polar residues" evidence="7">
    <location>
        <begin position="432"/>
        <end position="443"/>
    </location>
</feature>
<dbReference type="NCBIfam" id="TIGR01879">
    <property type="entry name" value="hydantase"/>
    <property type="match status" value="1"/>
</dbReference>
<feature type="domain" description="Peptidase M20 dimerisation" evidence="8">
    <location>
        <begin position="225"/>
        <end position="322"/>
    </location>
</feature>
<dbReference type="Gene3D" id="3.40.630.10">
    <property type="entry name" value="Zn peptidases"/>
    <property type="match status" value="1"/>
</dbReference>
<comment type="caution">
    <text evidence="9">The sequence shown here is derived from an EMBL/GenBank/DDBJ whole genome shotgun (WGS) entry which is preliminary data.</text>
</comment>
<dbReference type="Proteomes" id="UP001597145">
    <property type="component" value="Unassembled WGS sequence"/>
</dbReference>
<keyword evidence="4" id="KW-0479">Metal-binding</keyword>
<feature type="region of interest" description="Disordered" evidence="7">
    <location>
        <begin position="429"/>
        <end position="456"/>
    </location>
</feature>
<gene>
    <name evidence="9" type="ORF">ACFSCY_19875</name>
</gene>
<dbReference type="RefSeq" id="WP_343979810.1">
    <property type="nucleotide sequence ID" value="NZ_BAAAJG010000011.1"/>
</dbReference>
<reference evidence="10" key="1">
    <citation type="journal article" date="2019" name="Int. J. Syst. Evol. Microbiol.">
        <title>The Global Catalogue of Microorganisms (GCM) 10K type strain sequencing project: providing services to taxonomists for standard genome sequencing and annotation.</title>
        <authorList>
            <consortium name="The Broad Institute Genomics Platform"/>
            <consortium name="The Broad Institute Genome Sequencing Center for Infectious Disease"/>
            <person name="Wu L."/>
            <person name="Ma J."/>
        </authorList>
    </citation>
    <scope>NUCLEOTIDE SEQUENCE [LARGE SCALE GENOMIC DNA]</scope>
    <source>
        <strain evidence="10">JCM 12165</strain>
    </source>
</reference>
<keyword evidence="10" id="KW-1185">Reference proteome</keyword>
<keyword evidence="5 9" id="KW-0378">Hydrolase</keyword>
<name>A0ABW4FMZ4_9PSEU</name>
<dbReference type="PIRSF" id="PIRSF001235">
    <property type="entry name" value="Amidase_carbamoylase"/>
    <property type="match status" value="1"/>
</dbReference>
<evidence type="ECO:0000313" key="9">
    <source>
        <dbReference type="EMBL" id="MFD1531695.1"/>
    </source>
</evidence>
<evidence type="ECO:0000256" key="1">
    <source>
        <dbReference type="ARBA" id="ARBA00001936"/>
    </source>
</evidence>
<evidence type="ECO:0000256" key="6">
    <source>
        <dbReference type="ARBA" id="ARBA00023211"/>
    </source>
</evidence>
<proteinExistence type="inferred from homology"/>
<dbReference type="CDD" id="cd03884">
    <property type="entry name" value="M20_bAS"/>
    <property type="match status" value="1"/>
</dbReference>
<evidence type="ECO:0000256" key="7">
    <source>
        <dbReference type="SAM" id="MobiDB-lite"/>
    </source>
</evidence>
<protein>
    <submittedName>
        <fullName evidence="9">Zn-dependent hydrolase</fullName>
    </submittedName>
</protein>
<keyword evidence="6" id="KW-0464">Manganese</keyword>
<dbReference type="InterPro" id="IPR010158">
    <property type="entry name" value="Amidase_Cbmase"/>
</dbReference>
<evidence type="ECO:0000313" key="10">
    <source>
        <dbReference type="Proteomes" id="UP001597145"/>
    </source>
</evidence>